<keyword evidence="4" id="KW-0809">Transit peptide</keyword>
<comment type="similarity">
    <text evidence="2">Belongs to the PAP/fibrillin family.</text>
</comment>
<keyword evidence="3" id="KW-0934">Plastid</keyword>
<comment type="subcellular location">
    <subcellularLocation>
        <location evidence="1">Plastid</location>
    </subcellularLocation>
</comment>
<evidence type="ECO:0000256" key="1">
    <source>
        <dbReference type="ARBA" id="ARBA00004474"/>
    </source>
</evidence>
<name>A0A165G0I9_LINUS</name>
<dbReference type="GO" id="GO:0009536">
    <property type="term" value="C:plastid"/>
    <property type="evidence" value="ECO:0007669"/>
    <property type="project" value="UniProtKB-SubCell"/>
</dbReference>
<dbReference type="Pfam" id="PF04755">
    <property type="entry name" value="PAP_fibrillin"/>
    <property type="match status" value="1"/>
</dbReference>
<evidence type="ECO:0000259" key="5">
    <source>
        <dbReference type="Pfam" id="PF04755"/>
    </source>
</evidence>
<dbReference type="InterPro" id="IPR039633">
    <property type="entry name" value="PAP"/>
</dbReference>
<evidence type="ECO:0000313" key="6">
    <source>
        <dbReference type="EMBL" id="AMY26619.1"/>
    </source>
</evidence>
<feature type="domain" description="Plastid lipid-associated protein/fibrillin conserved" evidence="5">
    <location>
        <begin position="109"/>
        <end position="316"/>
    </location>
</feature>
<sequence length="340" mass="37159">MSAATIASSIPSIPATCYRNSSTASPSYYYYSTCIPNTSSSSSARRKVGRWTPCRAMVQHAVQGAPAAYAKEMERLSAKESLLLAVSIISESKFKDAGGFEALVTGKTTEVQQIDVNEMIIGLERLNPTPRPTTVHLLLQLMCRSPYLDGRWNFEWFGAGSPGLFAARLLFQRFPSDLANFSNLDVVIKEGKTKVTGNMKLFNSIDSTFTLSSQLIVEGPLRMKEEFTEGVLETPKLIEETVPEQLKGALGQAISTLQQLPVPIKNVIAGGLRVPLGKNSRTLAGEFNRSAGTFQRLFLISYLDEEILIMRDAAGVPEVLTRLETPAALPIPDNAAEYES</sequence>
<reference evidence="6" key="1">
    <citation type="submission" date="2016-04" db="EMBL/GenBank/DDBJ databases">
        <title>Structural Organization of Fatty Acid Desaturase Loci in Linseed Lines with Contrasting Linolenic Acid Contents.</title>
        <authorList>
            <person name="Thambugala D."/>
            <person name="Ragupathy R."/>
            <person name="Cloutier S."/>
        </authorList>
    </citation>
    <scope>NUCLEOTIDE SEQUENCE</scope>
</reference>
<protein>
    <recommendedName>
        <fullName evidence="5">Plastid lipid-associated protein/fibrillin conserved domain-containing protein</fullName>
    </recommendedName>
</protein>
<dbReference type="AlphaFoldDB" id="A0A165G0I9"/>
<evidence type="ECO:0000256" key="4">
    <source>
        <dbReference type="ARBA" id="ARBA00022946"/>
    </source>
</evidence>
<evidence type="ECO:0000256" key="3">
    <source>
        <dbReference type="ARBA" id="ARBA00022640"/>
    </source>
</evidence>
<dbReference type="PANTHER" id="PTHR31906">
    <property type="entry name" value="PLASTID-LIPID-ASSOCIATED PROTEIN 4, CHLOROPLASTIC-RELATED"/>
    <property type="match status" value="1"/>
</dbReference>
<proteinExistence type="inferred from homology"/>
<evidence type="ECO:0000256" key="2">
    <source>
        <dbReference type="ARBA" id="ARBA00005845"/>
    </source>
</evidence>
<organism evidence="6">
    <name type="scientific">Linum usitatissimum</name>
    <name type="common">Flax</name>
    <name type="synonym">Linum humile</name>
    <dbReference type="NCBI Taxonomy" id="4006"/>
    <lineage>
        <taxon>Eukaryota</taxon>
        <taxon>Viridiplantae</taxon>
        <taxon>Streptophyta</taxon>
        <taxon>Embryophyta</taxon>
        <taxon>Tracheophyta</taxon>
        <taxon>Spermatophyta</taxon>
        <taxon>Magnoliopsida</taxon>
        <taxon>eudicotyledons</taxon>
        <taxon>Gunneridae</taxon>
        <taxon>Pentapetalae</taxon>
        <taxon>rosids</taxon>
        <taxon>fabids</taxon>
        <taxon>Malpighiales</taxon>
        <taxon>Linaceae</taxon>
        <taxon>Linum</taxon>
    </lineage>
</organism>
<dbReference type="EMBL" id="KX034557">
    <property type="protein sequence ID" value="AMY26619.1"/>
    <property type="molecule type" value="Genomic_DNA"/>
</dbReference>
<dbReference type="InterPro" id="IPR006843">
    <property type="entry name" value="PAP/fibrillin_dom"/>
</dbReference>
<accession>A0A165G0I9</accession>